<dbReference type="Proteomes" id="UP000003824">
    <property type="component" value="Unassembled WGS sequence"/>
</dbReference>
<name>D5ZWG6_STRV1</name>
<sequence>MFLSGNPVEEKLSARSPNRSSGSAPSAHRIVSPREPFSEKGEVMAGTTGRLSVSTLVATVFLSVAAAPLLAAPAHALGNNRAVNRSCGTNYVSSGHNGTAGEGHSWAQTTRQSGTCAGRLSAALERSDGYWSTRVYGSNGSAYATARFGAKAKHGLHWGCDACNVTRS</sequence>
<dbReference type="AlphaFoldDB" id="D5ZWG6"/>
<feature type="region of interest" description="Disordered" evidence="1">
    <location>
        <begin position="1"/>
        <end position="42"/>
    </location>
</feature>
<accession>D5ZWG6</accession>
<evidence type="ECO:0000313" key="2">
    <source>
        <dbReference type="EMBL" id="EFE68956.2"/>
    </source>
</evidence>
<proteinExistence type="predicted"/>
<dbReference type="EMBL" id="DS999641">
    <property type="protein sequence ID" value="EFE68956.2"/>
    <property type="molecule type" value="Genomic_DNA"/>
</dbReference>
<reference evidence="3" key="1">
    <citation type="submission" date="2008-12" db="EMBL/GenBank/DDBJ databases">
        <title>Annotation of Streptomyces ghanaensis ATCC 14672.</title>
        <authorList>
            <consortium name="The Broad Institute Genome Sequencing Platform"/>
            <consortium name="Broad Institute Microbial Sequencing Center"/>
            <person name="Fischbach M."/>
            <person name="Ward D."/>
            <person name="Young S."/>
            <person name="Kodira C.D."/>
            <person name="Zeng Q."/>
            <person name="Koehrsen M."/>
            <person name="Godfrey P."/>
            <person name="Alvarado L."/>
            <person name="Berlin A.M."/>
            <person name="Borenstein D."/>
            <person name="Chen Z."/>
            <person name="Engels R."/>
            <person name="Freedman E."/>
            <person name="Gellesch M."/>
            <person name="Goldberg J."/>
            <person name="Griggs A."/>
            <person name="Gujja S."/>
            <person name="Heiman D.I."/>
            <person name="Hepburn T.A."/>
            <person name="Howarth C."/>
            <person name="Jen D."/>
            <person name="Larson L."/>
            <person name="Lewis B."/>
            <person name="Mehta T."/>
            <person name="Park D."/>
            <person name="Pearson M."/>
            <person name="Roberts A."/>
            <person name="Saif S."/>
            <person name="Shea T.D."/>
            <person name="Shenoy N."/>
            <person name="Sisk P."/>
            <person name="Stolte C."/>
            <person name="Sykes S.N."/>
            <person name="Walk T."/>
            <person name="White J."/>
            <person name="Yandava C."/>
            <person name="Straight P."/>
            <person name="Clardy J."/>
            <person name="Hung D."/>
            <person name="Kolter R."/>
            <person name="Mekalanos J."/>
            <person name="Walker S."/>
            <person name="Walsh C.T."/>
            <person name="Wieland B.L.C."/>
            <person name="Ilzarbe M."/>
            <person name="Galagan J."/>
            <person name="Nusbaum C."/>
            <person name="Birren B."/>
        </authorList>
    </citation>
    <scope>NUCLEOTIDE SEQUENCE [LARGE SCALE GENOMIC DNA]</scope>
    <source>
        <strain evidence="3">ATCC 14672 / DSM 40746 / JCM 4963 / KCTC 9882 / NRRL B-12104 / FH 1290</strain>
    </source>
</reference>
<organism evidence="2 3">
    <name type="scientific">Streptomyces viridosporus (strain ATCC 14672 / DSM 40746 / JCM 4963 / KCTC 9882 / NRRL B-12104 / FH 1290)</name>
    <name type="common">Streptomyces ghanaensis</name>
    <dbReference type="NCBI Taxonomy" id="566461"/>
    <lineage>
        <taxon>Bacteria</taxon>
        <taxon>Bacillati</taxon>
        <taxon>Actinomycetota</taxon>
        <taxon>Actinomycetes</taxon>
        <taxon>Kitasatosporales</taxon>
        <taxon>Streptomycetaceae</taxon>
        <taxon>Streptomyces</taxon>
    </lineage>
</organism>
<gene>
    <name evidence="2" type="ORF">SSFG_04199</name>
</gene>
<evidence type="ECO:0000256" key="1">
    <source>
        <dbReference type="SAM" id="MobiDB-lite"/>
    </source>
</evidence>
<protein>
    <submittedName>
        <fullName evidence="2">Predicted protein</fullName>
    </submittedName>
</protein>
<evidence type="ECO:0000313" key="3">
    <source>
        <dbReference type="Proteomes" id="UP000003824"/>
    </source>
</evidence>
<feature type="compositionally biased region" description="Polar residues" evidence="1">
    <location>
        <begin position="15"/>
        <end position="24"/>
    </location>
</feature>
<dbReference type="eggNOG" id="ENOG50305PM">
    <property type="taxonomic scope" value="Bacteria"/>
</dbReference>